<feature type="domain" description="Cytochrome c" evidence="6">
    <location>
        <begin position="23"/>
        <end position="116"/>
    </location>
</feature>
<evidence type="ECO:0000256" key="2">
    <source>
        <dbReference type="ARBA" id="ARBA00022723"/>
    </source>
</evidence>
<dbReference type="InterPro" id="IPR036909">
    <property type="entry name" value="Cyt_c-like_dom_sf"/>
</dbReference>
<dbReference type="Proteomes" id="UP000257131">
    <property type="component" value="Unassembled WGS sequence"/>
</dbReference>
<dbReference type="AlphaFoldDB" id="A0A3D9BXJ2"/>
<evidence type="ECO:0000313" key="8">
    <source>
        <dbReference type="Proteomes" id="UP000257131"/>
    </source>
</evidence>
<feature type="signal peptide" evidence="5">
    <location>
        <begin position="1"/>
        <end position="22"/>
    </location>
</feature>
<evidence type="ECO:0000259" key="6">
    <source>
        <dbReference type="PROSITE" id="PS51007"/>
    </source>
</evidence>
<evidence type="ECO:0000256" key="5">
    <source>
        <dbReference type="SAM" id="SignalP"/>
    </source>
</evidence>
<evidence type="ECO:0000256" key="4">
    <source>
        <dbReference type="PROSITE-ProRule" id="PRU00433"/>
    </source>
</evidence>
<dbReference type="InterPro" id="IPR009056">
    <property type="entry name" value="Cyt_c-like_dom"/>
</dbReference>
<dbReference type="Gene3D" id="1.10.760.10">
    <property type="entry name" value="Cytochrome c-like domain"/>
    <property type="match status" value="1"/>
</dbReference>
<dbReference type="GO" id="GO:0009055">
    <property type="term" value="F:electron transfer activity"/>
    <property type="evidence" value="ECO:0007669"/>
    <property type="project" value="InterPro"/>
</dbReference>
<reference evidence="7 8" key="1">
    <citation type="journal article" date="2017" name="Int. J. Syst. Evol. Microbiol.">
        <title>Rhodosalinus sediminis gen. nov., sp. nov., isolated from marine saltern.</title>
        <authorList>
            <person name="Guo L.Y."/>
            <person name="Ling S.K."/>
            <person name="Li C.M."/>
            <person name="Chen G.J."/>
            <person name="Du Z.J."/>
        </authorList>
    </citation>
    <scope>NUCLEOTIDE SEQUENCE [LARGE SCALE GENOMIC DNA]</scope>
    <source>
        <strain evidence="7 8">WDN1C137</strain>
    </source>
</reference>
<sequence length="133" mass="13766">MVTKQKLLAGLVAALAASAAGAQDEGAGAREYTAACASCHGETGKGAGPLAELMTVPVPDLTTLTAENEGTFPMLEVIQVIDGRTGIRGHGYPMPVWGDRFKAREMGAGAYAAELATRGRILSIALHLESLQE</sequence>
<keyword evidence="5" id="KW-0732">Signal</keyword>
<keyword evidence="8" id="KW-1185">Reference proteome</keyword>
<dbReference type="SUPFAM" id="SSF46626">
    <property type="entry name" value="Cytochrome c"/>
    <property type="match status" value="1"/>
</dbReference>
<accession>A0A3D9BXJ2</accession>
<feature type="chain" id="PRO_5017771331" evidence="5">
    <location>
        <begin position="23"/>
        <end position="133"/>
    </location>
</feature>
<protein>
    <submittedName>
        <fullName evidence="7">Cytochrome c</fullName>
    </submittedName>
</protein>
<name>A0A3D9BXJ2_9RHOB</name>
<dbReference type="Pfam" id="PF13442">
    <property type="entry name" value="Cytochrome_CBB3"/>
    <property type="match status" value="1"/>
</dbReference>
<evidence type="ECO:0000313" key="7">
    <source>
        <dbReference type="EMBL" id="REC58091.1"/>
    </source>
</evidence>
<gene>
    <name evidence="7" type="ORF">DRV84_05805</name>
</gene>
<dbReference type="PROSITE" id="PS51007">
    <property type="entry name" value="CYTC"/>
    <property type="match status" value="1"/>
</dbReference>
<keyword evidence="3 4" id="KW-0408">Iron</keyword>
<dbReference type="EMBL" id="QOHR01000004">
    <property type="protein sequence ID" value="REC58091.1"/>
    <property type="molecule type" value="Genomic_DNA"/>
</dbReference>
<comment type="caution">
    <text evidence="7">The sequence shown here is derived from an EMBL/GenBank/DDBJ whole genome shotgun (WGS) entry which is preliminary data.</text>
</comment>
<keyword evidence="1 4" id="KW-0349">Heme</keyword>
<evidence type="ECO:0000256" key="3">
    <source>
        <dbReference type="ARBA" id="ARBA00023004"/>
    </source>
</evidence>
<dbReference type="GO" id="GO:0046872">
    <property type="term" value="F:metal ion binding"/>
    <property type="evidence" value="ECO:0007669"/>
    <property type="project" value="UniProtKB-KW"/>
</dbReference>
<proteinExistence type="predicted"/>
<dbReference type="RefSeq" id="WP_115978928.1">
    <property type="nucleotide sequence ID" value="NZ_QOHR01000004.1"/>
</dbReference>
<evidence type="ECO:0000256" key="1">
    <source>
        <dbReference type="ARBA" id="ARBA00022617"/>
    </source>
</evidence>
<dbReference type="GO" id="GO:0020037">
    <property type="term" value="F:heme binding"/>
    <property type="evidence" value="ECO:0007669"/>
    <property type="project" value="InterPro"/>
</dbReference>
<dbReference type="OrthoDB" id="335174at2"/>
<keyword evidence="2 4" id="KW-0479">Metal-binding</keyword>
<organism evidence="7 8">
    <name type="scientific">Rhodosalinus sediminis</name>
    <dbReference type="NCBI Taxonomy" id="1940533"/>
    <lineage>
        <taxon>Bacteria</taxon>
        <taxon>Pseudomonadati</taxon>
        <taxon>Pseudomonadota</taxon>
        <taxon>Alphaproteobacteria</taxon>
        <taxon>Rhodobacterales</taxon>
        <taxon>Paracoccaceae</taxon>
        <taxon>Rhodosalinus</taxon>
    </lineage>
</organism>